<sequence>MRLGTKKYPTTKSNLYIQNESVQIPSRDNPLLLSTDVEGQRLVVARRDETGGILGAGGVDIVIGEGIAPAVNFLLVNDATVVAGWAHSVVAGIGQVRGDVATIEKEGAADESGTETRHDGNVDGVVLSLDTKGTRVAAPDVEVVRLGVGAVVTLASELVVSDLASDITDRLGLDTESLGAVLCPDLVNVLSPVVFPALASDVTVVLGERTRRGLPSVPAMHMAPHGRPSFSPWARSFSQTVVTALPGRPMTSWVLLSLVLKVMDMMRPTKST</sequence>
<dbReference type="Proteomes" id="UP000616885">
    <property type="component" value="Unassembled WGS sequence"/>
</dbReference>
<evidence type="ECO:0000313" key="1">
    <source>
        <dbReference type="EMBL" id="KAF9754491.1"/>
    </source>
</evidence>
<dbReference type="AlphaFoldDB" id="A0A8H7NF21"/>
<organism evidence="1 2">
    <name type="scientific">Bionectria ochroleuca</name>
    <name type="common">Gliocladium roseum</name>
    <dbReference type="NCBI Taxonomy" id="29856"/>
    <lineage>
        <taxon>Eukaryota</taxon>
        <taxon>Fungi</taxon>
        <taxon>Dikarya</taxon>
        <taxon>Ascomycota</taxon>
        <taxon>Pezizomycotina</taxon>
        <taxon>Sordariomycetes</taxon>
        <taxon>Hypocreomycetidae</taxon>
        <taxon>Hypocreales</taxon>
        <taxon>Bionectriaceae</taxon>
        <taxon>Clonostachys</taxon>
    </lineage>
</organism>
<dbReference type="EMBL" id="JADCTT010000003">
    <property type="protein sequence ID" value="KAF9754491.1"/>
    <property type="molecule type" value="Genomic_DNA"/>
</dbReference>
<accession>A0A8H7NF21</accession>
<proteinExistence type="predicted"/>
<evidence type="ECO:0000313" key="2">
    <source>
        <dbReference type="Proteomes" id="UP000616885"/>
    </source>
</evidence>
<name>A0A8H7NF21_BIOOC</name>
<gene>
    <name evidence="1" type="ORF">IM811_009932</name>
</gene>
<comment type="caution">
    <text evidence="1">The sequence shown here is derived from an EMBL/GenBank/DDBJ whole genome shotgun (WGS) entry which is preliminary data.</text>
</comment>
<reference evidence="1" key="1">
    <citation type="submission" date="2020-10" db="EMBL/GenBank/DDBJ databases">
        <title>High-Quality Genome Resource of Clonostachys rosea strain S41 by Oxford Nanopore Long-Read Sequencing.</title>
        <authorList>
            <person name="Wang H."/>
        </authorList>
    </citation>
    <scope>NUCLEOTIDE SEQUENCE</scope>
    <source>
        <strain evidence="1">S41</strain>
    </source>
</reference>
<protein>
    <submittedName>
        <fullName evidence="1">Uncharacterized protein</fullName>
    </submittedName>
</protein>